<organism evidence="2">
    <name type="scientific">uncultured prokaryote</name>
    <dbReference type="NCBI Taxonomy" id="198431"/>
    <lineage>
        <taxon>unclassified sequences</taxon>
        <taxon>environmental samples</taxon>
    </lineage>
</organism>
<proteinExistence type="predicted"/>
<evidence type="ECO:0008006" key="3">
    <source>
        <dbReference type="Google" id="ProtNLM"/>
    </source>
</evidence>
<reference evidence="2" key="2">
    <citation type="journal article" date="2012" name="PLoS ONE">
        <title>A Deeply Branching Thermophilic Bacterium with an Ancient Acetyl-CoA Pathway Dominates a Subsurface Ecosystem.</title>
        <authorList>
            <person name="Takami H."/>
            <person name="Noguchi H."/>
            <person name="Takaki Y."/>
            <person name="Uchiyama I."/>
            <person name="Toyoda A."/>
            <person name="Nishi S."/>
            <person name="Chee G.-J."/>
            <person name="Arai W."/>
            <person name="Nunoura T."/>
            <person name="Itoh T."/>
            <person name="Hattori M."/>
            <person name="Takai K."/>
        </authorList>
    </citation>
    <scope>NUCLEOTIDE SEQUENCE</scope>
</reference>
<keyword evidence="1" id="KW-0472">Membrane</keyword>
<evidence type="ECO:0000256" key="1">
    <source>
        <dbReference type="SAM" id="Phobius"/>
    </source>
</evidence>
<dbReference type="AlphaFoldDB" id="H5SKU8"/>
<reference evidence="2" key="1">
    <citation type="journal article" date="2005" name="Environ. Microbiol.">
        <title>Genetic and functional properties of uncultivated thermophilic crenarchaeotes from a subsurface gold mine as revealed by analysis of genome fragments.</title>
        <authorList>
            <person name="Nunoura T."/>
            <person name="Hirayama H."/>
            <person name="Takami H."/>
            <person name="Oida H."/>
            <person name="Nishi S."/>
            <person name="Shimamura S."/>
            <person name="Suzuki Y."/>
            <person name="Inagaki F."/>
            <person name="Takai K."/>
            <person name="Nealson K.H."/>
            <person name="Horikoshi K."/>
        </authorList>
    </citation>
    <scope>NUCLEOTIDE SEQUENCE</scope>
</reference>
<name>H5SKU8_9ZZZZ</name>
<keyword evidence="1" id="KW-0812">Transmembrane</keyword>
<keyword evidence="1" id="KW-1133">Transmembrane helix</keyword>
<protein>
    <recommendedName>
        <fullName evidence="3">Zinc-finger domain-containing protein</fullName>
    </recommendedName>
</protein>
<gene>
    <name evidence="2" type="ORF">HGMM_F42G09C10</name>
</gene>
<accession>H5SKU8</accession>
<feature type="transmembrane region" description="Helical" evidence="1">
    <location>
        <begin position="99"/>
        <end position="120"/>
    </location>
</feature>
<feature type="transmembrane region" description="Helical" evidence="1">
    <location>
        <begin position="126"/>
        <end position="146"/>
    </location>
</feature>
<sequence length="155" mass="16210">MSCEEIQGLLEQGTRDEAVTAHVASCGVCAAHAALLRQLGGLAPESEEQQPQWISRLPHPPWLWYKPATYLPLLLGFSALGFGLAGLGKGLPGQGELGLLARAFWEVTGLAVGEALLIFSRQAASVWGFSPAVAAVGAGVAGVLLLRWGALKVRA</sequence>
<feature type="transmembrane region" description="Helical" evidence="1">
    <location>
        <begin position="68"/>
        <end position="87"/>
    </location>
</feature>
<dbReference type="EMBL" id="AP011758">
    <property type="protein sequence ID" value="BAL56784.1"/>
    <property type="molecule type" value="Genomic_DNA"/>
</dbReference>
<evidence type="ECO:0000313" key="2">
    <source>
        <dbReference type="EMBL" id="BAL56784.1"/>
    </source>
</evidence>